<reference evidence="2" key="1">
    <citation type="journal article" date="2020" name="bioRxiv">
        <title>Whole genome comparisons of ergot fungi reveals the divergence and evolution of species within the genus Claviceps are the result of varying mechanisms driving genome evolution and host range expansion.</title>
        <authorList>
            <person name="Wyka S.A."/>
            <person name="Mondo S.J."/>
            <person name="Liu M."/>
            <person name="Dettman J."/>
            <person name="Nalam V."/>
            <person name="Broders K.D."/>
        </authorList>
    </citation>
    <scope>NUCLEOTIDE SEQUENCE</scope>
    <source>
        <strain evidence="2">CCC 602</strain>
    </source>
</reference>
<evidence type="ECO:0000313" key="2">
    <source>
        <dbReference type="EMBL" id="KAG5982512.1"/>
    </source>
</evidence>
<accession>A0A9P7N0Z5</accession>
<keyword evidence="3" id="KW-1185">Reference proteome</keyword>
<name>A0A9P7N0Z5_9HYPO</name>
<protein>
    <submittedName>
        <fullName evidence="2">Uncharacterized protein</fullName>
    </submittedName>
</protein>
<feature type="region of interest" description="Disordered" evidence="1">
    <location>
        <begin position="19"/>
        <end position="39"/>
    </location>
</feature>
<evidence type="ECO:0000256" key="1">
    <source>
        <dbReference type="SAM" id="MobiDB-lite"/>
    </source>
</evidence>
<dbReference type="Proteomes" id="UP000748025">
    <property type="component" value="Unassembled WGS sequence"/>
</dbReference>
<comment type="caution">
    <text evidence="2">The sequence shown here is derived from an EMBL/GenBank/DDBJ whole genome shotgun (WGS) entry which is preliminary data.</text>
</comment>
<sequence>MALKSLTLAVKSCLSCAPRPRTRDASAQDVSPVAKDAENVRPTFPQSNVVRLAPRALRLLLSPES</sequence>
<proteinExistence type="predicted"/>
<dbReference type="AlphaFoldDB" id="A0A9P7N0Z5"/>
<organism evidence="2 3">
    <name type="scientific">Claviceps pusilla</name>
    <dbReference type="NCBI Taxonomy" id="123648"/>
    <lineage>
        <taxon>Eukaryota</taxon>
        <taxon>Fungi</taxon>
        <taxon>Dikarya</taxon>
        <taxon>Ascomycota</taxon>
        <taxon>Pezizomycotina</taxon>
        <taxon>Sordariomycetes</taxon>
        <taxon>Hypocreomycetidae</taxon>
        <taxon>Hypocreales</taxon>
        <taxon>Clavicipitaceae</taxon>
        <taxon>Claviceps</taxon>
    </lineage>
</organism>
<evidence type="ECO:0000313" key="3">
    <source>
        <dbReference type="Proteomes" id="UP000748025"/>
    </source>
</evidence>
<dbReference type="EMBL" id="SRPW01004428">
    <property type="protein sequence ID" value="KAG5982512.1"/>
    <property type="molecule type" value="Genomic_DNA"/>
</dbReference>
<gene>
    <name evidence="2" type="ORF">E4U43_006432</name>
</gene>